<dbReference type="Proteomes" id="UP000650485">
    <property type="component" value="Unassembled WGS sequence"/>
</dbReference>
<evidence type="ECO:0000313" key="1">
    <source>
        <dbReference type="EMBL" id="MBC6498577.1"/>
    </source>
</evidence>
<proteinExistence type="predicted"/>
<organism evidence="1 2">
    <name type="scientific">Weissella confusa</name>
    <name type="common">Lactobacillus confusus</name>
    <dbReference type="NCBI Taxonomy" id="1583"/>
    <lineage>
        <taxon>Bacteria</taxon>
        <taxon>Bacillati</taxon>
        <taxon>Bacillota</taxon>
        <taxon>Bacilli</taxon>
        <taxon>Lactobacillales</taxon>
        <taxon>Lactobacillaceae</taxon>
        <taxon>Weissella</taxon>
    </lineage>
</organism>
<gene>
    <name evidence="1" type="ORF">H7R52_07765</name>
</gene>
<sequence length="55" mass="6226">MIKTIVKVLANAFDAIALIGLDSQVEKRSKKAAADVGWDPDEYWNDFVEYNNSHQ</sequence>
<accession>A0A923ST12</accession>
<dbReference type="EMBL" id="JACSZT010000005">
    <property type="protein sequence ID" value="MBC6498577.1"/>
    <property type="molecule type" value="Genomic_DNA"/>
</dbReference>
<name>A0A923ST12_WEICO</name>
<comment type="caution">
    <text evidence="1">The sequence shown here is derived from an EMBL/GenBank/DDBJ whole genome shotgun (WGS) entry which is preliminary data.</text>
</comment>
<evidence type="ECO:0000313" key="2">
    <source>
        <dbReference type="Proteomes" id="UP000650485"/>
    </source>
</evidence>
<dbReference type="AlphaFoldDB" id="A0A923ST12"/>
<reference evidence="1" key="1">
    <citation type="submission" date="2020-08" db="EMBL/GenBank/DDBJ databases">
        <title>Complete genome sequence of Weissella confusa strain FS54 provides insights into metabolic potential.</title>
        <authorList>
            <person name="Fhoula I."/>
            <person name="Najjari A."/>
            <person name="Lekired A."/>
            <person name="Bessrour-Aouam N."/>
            <person name="Jaballah S."/>
            <person name="Klibi N."/>
            <person name="Ouzari H.-I."/>
        </authorList>
    </citation>
    <scope>NUCLEOTIDE SEQUENCE</scope>
    <source>
        <strain evidence="1">FS54</strain>
    </source>
</reference>
<protein>
    <submittedName>
        <fullName evidence="1">Uncharacterized protein</fullName>
    </submittedName>
</protein>